<name>A0A139IRM5_9PEZI</name>
<gene>
    <name evidence="3" type="ORF">AC579_360</name>
</gene>
<dbReference type="EMBL" id="LFZO01000024">
    <property type="protein sequence ID" value="KXT17196.1"/>
    <property type="molecule type" value="Genomic_DNA"/>
</dbReference>
<reference evidence="3 4" key="1">
    <citation type="submission" date="2015-07" db="EMBL/GenBank/DDBJ databases">
        <title>Comparative genomics of the Sigatoka disease complex on banana suggests a link between parallel evolutionary changes in Pseudocercospora fijiensis and Pseudocercospora eumusae and increased virulence on the banana host.</title>
        <authorList>
            <person name="Chang T.-C."/>
            <person name="Salvucci A."/>
            <person name="Crous P.W."/>
            <person name="Stergiopoulos I."/>
        </authorList>
    </citation>
    <scope>NUCLEOTIDE SEQUENCE [LARGE SCALE GENOMIC DNA]</scope>
    <source>
        <strain evidence="3 4">CBS 116634</strain>
    </source>
</reference>
<dbReference type="PANTHER" id="PTHR39613">
    <property type="entry name" value="ANCHORED CELL WALL PROTEIN, PUTATIVE (AFU_ORTHOLOGUE AFUA_4G08960)-RELATED"/>
    <property type="match status" value="1"/>
</dbReference>
<comment type="caution">
    <text evidence="3">The sequence shown here is derived from an EMBL/GenBank/DDBJ whole genome shotgun (WGS) entry which is preliminary data.</text>
</comment>
<evidence type="ECO:0000313" key="3">
    <source>
        <dbReference type="EMBL" id="KXT17196.1"/>
    </source>
</evidence>
<dbReference type="PANTHER" id="PTHR39613:SF1">
    <property type="entry name" value="ANCHORED CELL WALL PROTEIN, PUTATIVE (AFU_ORTHOLOGUE AFUA_4G08960)-RELATED"/>
    <property type="match status" value="1"/>
</dbReference>
<dbReference type="Proteomes" id="UP000073492">
    <property type="component" value="Unassembled WGS sequence"/>
</dbReference>
<proteinExistence type="predicted"/>
<organism evidence="3 4">
    <name type="scientific">Pseudocercospora musae</name>
    <dbReference type="NCBI Taxonomy" id="113226"/>
    <lineage>
        <taxon>Eukaryota</taxon>
        <taxon>Fungi</taxon>
        <taxon>Dikarya</taxon>
        <taxon>Ascomycota</taxon>
        <taxon>Pezizomycotina</taxon>
        <taxon>Dothideomycetes</taxon>
        <taxon>Dothideomycetidae</taxon>
        <taxon>Mycosphaerellales</taxon>
        <taxon>Mycosphaerellaceae</taxon>
        <taxon>Pseudocercospora</taxon>
    </lineage>
</organism>
<feature type="chain" id="PRO_5007297626" description="Ubiquitin 3 binding protein But2 C-terminal domain-containing protein" evidence="1">
    <location>
        <begin position="17"/>
        <end position="186"/>
    </location>
</feature>
<dbReference type="AlphaFoldDB" id="A0A139IRM5"/>
<feature type="domain" description="Ubiquitin 3 binding protein But2 C-terminal" evidence="2">
    <location>
        <begin position="36"/>
        <end position="176"/>
    </location>
</feature>
<accession>A0A139IRM5</accession>
<evidence type="ECO:0000259" key="2">
    <source>
        <dbReference type="Pfam" id="PF09792"/>
    </source>
</evidence>
<keyword evidence="1" id="KW-0732">Signal</keyword>
<keyword evidence="4" id="KW-1185">Reference proteome</keyword>
<evidence type="ECO:0000313" key="4">
    <source>
        <dbReference type="Proteomes" id="UP000073492"/>
    </source>
</evidence>
<dbReference type="STRING" id="113226.A0A139IRM5"/>
<feature type="signal peptide" evidence="1">
    <location>
        <begin position="1"/>
        <end position="16"/>
    </location>
</feature>
<dbReference type="OrthoDB" id="4657524at2759"/>
<evidence type="ECO:0000256" key="1">
    <source>
        <dbReference type="SAM" id="SignalP"/>
    </source>
</evidence>
<dbReference type="InterPro" id="IPR018620">
    <property type="entry name" value="Ubiquitin3-bd_protein_But2_C"/>
</dbReference>
<sequence length="186" mass="20134">MRGLLTILATALSAAASQPPGQQSWCRQDVLKEGLVPQLIVPIDISKPNIHYGPSKNGTAGGKISSVFNFDIPTSAANKTCAISFLFPNETQIDPSAFVYSGREHKFRFTLLEGAAMANSTYGSAPRSKMKLAEKELPVGDDKMIEAIDCPAGEIIGIWWEAMYDSYLSFVQDSAPCPIGLYVDID</sequence>
<protein>
    <recommendedName>
        <fullName evidence="2">Ubiquitin 3 binding protein But2 C-terminal domain-containing protein</fullName>
    </recommendedName>
</protein>
<dbReference type="Pfam" id="PF09792">
    <property type="entry name" value="But2"/>
    <property type="match status" value="1"/>
</dbReference>